<dbReference type="PANTHER" id="PTHR31550">
    <property type="entry name" value="ANKYRIN REPEAT PROTEIN-RELATED-RELATED"/>
    <property type="match status" value="1"/>
</dbReference>
<reference evidence="1" key="1">
    <citation type="submission" date="2020-01" db="EMBL/GenBank/DDBJ databases">
        <title>Development of genomics and gene disruption for Polysphondylium violaceum indicates a role for the polyketide synthase stlB in stalk morphogenesis.</title>
        <authorList>
            <person name="Narita B."/>
            <person name="Kawabe Y."/>
            <person name="Kin K."/>
            <person name="Saito T."/>
            <person name="Gibbs R."/>
            <person name="Kuspa A."/>
            <person name="Muzny D."/>
            <person name="Queller D."/>
            <person name="Richards S."/>
            <person name="Strassman J."/>
            <person name="Sucgang R."/>
            <person name="Worley K."/>
            <person name="Schaap P."/>
        </authorList>
    </citation>
    <scope>NUCLEOTIDE SEQUENCE</scope>
    <source>
        <strain evidence="1">QSvi11</strain>
    </source>
</reference>
<dbReference type="SUPFAM" id="SSF140860">
    <property type="entry name" value="Pseudo ankyrin repeat-like"/>
    <property type="match status" value="1"/>
</dbReference>
<dbReference type="Proteomes" id="UP000695562">
    <property type="component" value="Unassembled WGS sequence"/>
</dbReference>
<evidence type="ECO:0000313" key="2">
    <source>
        <dbReference type="Proteomes" id="UP000695562"/>
    </source>
</evidence>
<dbReference type="EMBL" id="AJWJ01000506">
    <property type="protein sequence ID" value="KAF2070336.1"/>
    <property type="molecule type" value="Genomic_DNA"/>
</dbReference>
<dbReference type="AlphaFoldDB" id="A0A8J4UQ82"/>
<proteinExistence type="predicted"/>
<sequence length="769" mass="90735">MIIERYREVFSSKYLATKIFDIVREIQRDRFPLKYNDIVDVGWMLKHGHVGLAKEKIKNDEHLYVNPEDLYSIVASTDTQMFIYLFERYKYYVLPYYYDTECLCCDTSKVNHDVIYYLFENGHTRDLFAIETIDIKFVQHLLEKGLLRPTPTFLIKYDDGSRRNTKNYTKELVDLVAKYTPSPIHSQDIQAIAEYMLKCGEKNLCYFIFDALSPLFIKDPVISVETTKKKGKGALDYQQVLQEVQQLREAKIKFDNKKKNKADSKTQNRSGSEWLVAVKDPAFEFDSKSIGKMWFACIEESEAVFFAMWQALSRRIKVTNTHVHFYQANDLTHDDHYLDSLDANDLDDDERFTSIGPILIDTACQVGSIKILDMLIERGHTFIEPHLSIQEYEDEFYQALLEKKPSQEELGMLAKLYRYKDNDLFVQHWCPLLQCCIYGQAEYFEYLYPLLEDLREDLKDVPDLYHACFQYKRYHMLKLLESRHLFLSDYVPEFLEYGLKYSFARTLGDIDRISAGAACPKEFFTICLKSALQCGDLISVKYIFSKRKFDTLNKSTMAQLYQTQNLAIIDYINKNRSQCFTQAGLNNIHTFFRDLFLFKESPNVPLMEYLIQENCVDSKLIRRQPFFDPNIKIDKKHSFRDTVYLIDHRNYASLDSCIQVLLEREDWAQCLEYIYKNQHRFQTKQSFQSIFDHIIINLTSKSIKRSIDKLYALVHRYECVLNDSHYQYLHKLCDGLTLFGIIPNSIFVSNDYRSTNRLASSRPLKRQKK</sequence>
<name>A0A8J4UQ82_9MYCE</name>
<organism evidence="1 2">
    <name type="scientific">Polysphondylium violaceum</name>
    <dbReference type="NCBI Taxonomy" id="133409"/>
    <lineage>
        <taxon>Eukaryota</taxon>
        <taxon>Amoebozoa</taxon>
        <taxon>Evosea</taxon>
        <taxon>Eumycetozoa</taxon>
        <taxon>Dictyostelia</taxon>
        <taxon>Dictyosteliales</taxon>
        <taxon>Dictyosteliaceae</taxon>
        <taxon>Polysphondylium</taxon>
    </lineage>
</organism>
<evidence type="ECO:0000313" key="1">
    <source>
        <dbReference type="EMBL" id="KAF2070336.1"/>
    </source>
</evidence>
<keyword evidence="2" id="KW-1185">Reference proteome</keyword>
<dbReference type="PANTHER" id="PTHR31550:SF11">
    <property type="entry name" value="ANKYRIN REPEAT-CONTAINING PROTEIN-RELATED"/>
    <property type="match status" value="1"/>
</dbReference>
<protein>
    <submittedName>
        <fullName evidence="1">Uncharacterized protein</fullName>
    </submittedName>
</protein>
<accession>A0A8J4UQ82</accession>
<comment type="caution">
    <text evidence="1">The sequence shown here is derived from an EMBL/GenBank/DDBJ whole genome shotgun (WGS) entry which is preliminary data.</text>
</comment>
<gene>
    <name evidence="1" type="ORF">CYY_008353</name>
</gene>